<dbReference type="Pfam" id="PF03928">
    <property type="entry name" value="HbpS-like"/>
    <property type="match status" value="1"/>
</dbReference>
<dbReference type="GO" id="GO:1990961">
    <property type="term" value="P:xenobiotic detoxification by transmembrane export across the plasma membrane"/>
    <property type="evidence" value="ECO:0007669"/>
    <property type="project" value="UniProtKB-ARBA"/>
</dbReference>
<dbReference type="STRING" id="1055526.BKIR_c97_0939"/>
<comment type="similarity">
    <text evidence="7 8">Belongs to the drug/metabolite transporter (DMT) superfamily. Small multidrug resistance (SMR) (TC 2.A.7.1) family.</text>
</comment>
<keyword evidence="5 10" id="KW-1133">Transmembrane helix</keyword>
<evidence type="ECO:0000256" key="4">
    <source>
        <dbReference type="ARBA" id="ARBA00022692"/>
    </source>
</evidence>
<dbReference type="PANTHER" id="PTHR30561:SF1">
    <property type="entry name" value="MULTIDRUG TRANSPORTER EMRE"/>
    <property type="match status" value="1"/>
</dbReference>
<evidence type="ECO:0000256" key="10">
    <source>
        <dbReference type="SAM" id="Phobius"/>
    </source>
</evidence>
<feature type="transmembrane region" description="Helical" evidence="10">
    <location>
        <begin position="234"/>
        <end position="254"/>
    </location>
</feature>
<accession>G4MJW9</accession>
<keyword evidence="2" id="KW-0813">Transport</keyword>
<keyword evidence="3" id="KW-1003">Cell membrane</keyword>
<dbReference type="InterPro" id="IPR038084">
    <property type="entry name" value="PduO/GlcC-like_sf"/>
</dbReference>
<dbReference type="FunFam" id="1.10.3730.20:FF:000001">
    <property type="entry name" value="Quaternary ammonium compound resistance transporter SugE"/>
    <property type="match status" value="1"/>
</dbReference>
<dbReference type="Proteomes" id="UP000003511">
    <property type="component" value="Unassembled WGS sequence"/>
</dbReference>
<dbReference type="InterPro" id="IPR005624">
    <property type="entry name" value="PduO/GlcC-like"/>
</dbReference>
<evidence type="ECO:0000256" key="8">
    <source>
        <dbReference type="RuleBase" id="RU003942"/>
    </source>
</evidence>
<dbReference type="GO" id="GO:0005886">
    <property type="term" value="C:plasma membrane"/>
    <property type="evidence" value="ECO:0007669"/>
    <property type="project" value="UniProtKB-SubCell"/>
</dbReference>
<dbReference type="Pfam" id="PF00893">
    <property type="entry name" value="Multi_Drug_Res"/>
    <property type="match status" value="1"/>
</dbReference>
<evidence type="ECO:0000256" key="7">
    <source>
        <dbReference type="ARBA" id="ARBA00038032"/>
    </source>
</evidence>
<dbReference type="GO" id="GO:0022857">
    <property type="term" value="F:transmembrane transporter activity"/>
    <property type="evidence" value="ECO:0007669"/>
    <property type="project" value="InterPro"/>
</dbReference>
<dbReference type="SUPFAM" id="SSF143744">
    <property type="entry name" value="GlcG-like"/>
    <property type="match status" value="1"/>
</dbReference>
<evidence type="ECO:0000313" key="11">
    <source>
        <dbReference type="EMBL" id="CCD41448.1"/>
    </source>
</evidence>
<protein>
    <submittedName>
        <fullName evidence="11">Ethidium bromide-methyl viologen resistance protein EmrE</fullName>
    </submittedName>
</protein>
<evidence type="ECO:0000313" key="12">
    <source>
        <dbReference type="Proteomes" id="UP000003511"/>
    </source>
</evidence>
<comment type="caution">
    <text evidence="11">The sequence shown here is derived from an EMBL/GenBank/DDBJ whole genome shotgun (WGS) entry which is preliminary data.</text>
</comment>
<evidence type="ECO:0000256" key="9">
    <source>
        <dbReference type="SAM" id="MobiDB-lite"/>
    </source>
</evidence>
<feature type="region of interest" description="Disordered" evidence="9">
    <location>
        <begin position="94"/>
        <end position="147"/>
    </location>
</feature>
<dbReference type="Gene3D" id="3.30.450.150">
    <property type="entry name" value="Haem-degrading domain"/>
    <property type="match status" value="1"/>
</dbReference>
<feature type="transmembrane region" description="Helical" evidence="10">
    <location>
        <begin position="154"/>
        <end position="173"/>
    </location>
</feature>
<dbReference type="InterPro" id="IPR037185">
    <property type="entry name" value="EmrE-like"/>
</dbReference>
<dbReference type="HOGENOM" id="CLU_1072342_0_0_4"/>
<name>G4MJW9_9BURK</name>
<evidence type="ECO:0000256" key="6">
    <source>
        <dbReference type="ARBA" id="ARBA00023136"/>
    </source>
</evidence>
<feature type="transmembrane region" description="Helical" evidence="10">
    <location>
        <begin position="179"/>
        <end position="200"/>
    </location>
</feature>
<keyword evidence="12" id="KW-1185">Reference proteome</keyword>
<evidence type="ECO:0000256" key="2">
    <source>
        <dbReference type="ARBA" id="ARBA00022448"/>
    </source>
</evidence>
<reference evidence="11 12" key="2">
    <citation type="submission" date="2011-10" db="EMBL/GenBank/DDBJ databases">
        <title>Draft genome sequence of Candidatus Burkholderia kirkii.</title>
        <authorList>
            <person name="Carlier A.L."/>
            <person name="Eberl L."/>
        </authorList>
    </citation>
    <scope>NUCLEOTIDE SEQUENCE [LARGE SCALE GENOMIC DNA]</scope>
    <source>
        <strain evidence="11 12">UZHbot1</strain>
    </source>
</reference>
<comment type="subcellular location">
    <subcellularLocation>
        <location evidence="1 8">Cell membrane</location>
        <topology evidence="1 8">Multi-pass membrane protein</topology>
    </subcellularLocation>
</comment>
<keyword evidence="6 10" id="KW-0472">Membrane</keyword>
<sequence>MREMAVARGAAVVIDVRTLGRKLFYAALDGTTPDNARWIECKSRTVEHFRRSSYALGLTLQQAGHHARREIQPRSRRIRDARRRISAARFGRGRDRLGRGIGSRAARRSPDGGQSPVRRARRELRQSFARTRLTPSTHSRTNTTRDTTPMRSTAYMLFAIVAEVVATSALRASDGFTRAIPAAIVIVGYGLSFYLLSLTLRALPVGVVYAVWSGPGIVLITVVAALLFKQTPDLLAMFGMGLIVAGVVVLNAFWKMSAH</sequence>
<dbReference type="Gene3D" id="1.10.3730.20">
    <property type="match status" value="1"/>
</dbReference>
<dbReference type="BioCyc" id="CBUR1055526:G10QW-2186-MONOMER"/>
<dbReference type="EMBL" id="CAFE01000286">
    <property type="protein sequence ID" value="CCD41448.1"/>
    <property type="molecule type" value="Genomic_DNA"/>
</dbReference>
<keyword evidence="4 8" id="KW-0812">Transmembrane</keyword>
<feature type="transmembrane region" description="Helical" evidence="10">
    <location>
        <begin position="207"/>
        <end position="228"/>
    </location>
</feature>
<dbReference type="InterPro" id="IPR000390">
    <property type="entry name" value="Small_drug/metabolite_transptr"/>
</dbReference>
<evidence type="ECO:0000256" key="5">
    <source>
        <dbReference type="ARBA" id="ARBA00022989"/>
    </source>
</evidence>
<organism evidence="11 12">
    <name type="scientific">Candidatus Paraburkholderia kirkii UZHbot1</name>
    <dbReference type="NCBI Taxonomy" id="1055526"/>
    <lineage>
        <taxon>Bacteria</taxon>
        <taxon>Pseudomonadati</taxon>
        <taxon>Pseudomonadota</taxon>
        <taxon>Betaproteobacteria</taxon>
        <taxon>Burkholderiales</taxon>
        <taxon>Burkholderiaceae</taxon>
        <taxon>Paraburkholderia</taxon>
    </lineage>
</organism>
<reference evidence="11 12" key="1">
    <citation type="submission" date="2011-09" db="EMBL/GenBank/DDBJ databases">
        <authorList>
            <person name="Carlier A."/>
        </authorList>
    </citation>
    <scope>NUCLEOTIDE SEQUENCE [LARGE SCALE GENOMIC DNA]</scope>
    <source>
        <strain evidence="11 12">UZHbot1</strain>
    </source>
</reference>
<dbReference type="SUPFAM" id="SSF103481">
    <property type="entry name" value="Multidrug resistance efflux transporter EmrE"/>
    <property type="match status" value="1"/>
</dbReference>
<gene>
    <name evidence="11" type="ORF">BKIR_c97_0939</name>
</gene>
<dbReference type="AlphaFoldDB" id="G4MJW9"/>
<evidence type="ECO:0000256" key="3">
    <source>
        <dbReference type="ARBA" id="ARBA00022475"/>
    </source>
</evidence>
<dbReference type="InterPro" id="IPR045324">
    <property type="entry name" value="Small_multidrug_res"/>
</dbReference>
<dbReference type="PANTHER" id="PTHR30561">
    <property type="entry name" value="SMR FAMILY PROTON-DEPENDENT DRUG EFFLUX TRANSPORTER SUGE"/>
    <property type="match status" value="1"/>
</dbReference>
<proteinExistence type="inferred from homology"/>
<feature type="compositionally biased region" description="Low complexity" evidence="9">
    <location>
        <begin position="136"/>
        <end position="147"/>
    </location>
</feature>
<evidence type="ECO:0000256" key="1">
    <source>
        <dbReference type="ARBA" id="ARBA00004651"/>
    </source>
</evidence>